<feature type="domain" description="SLS1 N-terminal" evidence="2">
    <location>
        <begin position="142"/>
        <end position="255"/>
    </location>
</feature>
<evidence type="ECO:0000313" key="5">
    <source>
        <dbReference type="Proteomes" id="UP001274830"/>
    </source>
</evidence>
<organism evidence="4 5">
    <name type="scientific">Recurvomyces mirabilis</name>
    <dbReference type="NCBI Taxonomy" id="574656"/>
    <lineage>
        <taxon>Eukaryota</taxon>
        <taxon>Fungi</taxon>
        <taxon>Dikarya</taxon>
        <taxon>Ascomycota</taxon>
        <taxon>Pezizomycotina</taxon>
        <taxon>Dothideomycetes</taxon>
        <taxon>Dothideomycetidae</taxon>
        <taxon>Mycosphaerellales</taxon>
        <taxon>Teratosphaeriaceae</taxon>
        <taxon>Recurvomyces</taxon>
    </lineage>
</organism>
<dbReference type="Pfam" id="PF20776">
    <property type="entry name" value="SLS1_N"/>
    <property type="match status" value="1"/>
</dbReference>
<reference evidence="4" key="1">
    <citation type="submission" date="2023-07" db="EMBL/GenBank/DDBJ databases">
        <title>Black Yeasts Isolated from many extreme environments.</title>
        <authorList>
            <person name="Coleine C."/>
            <person name="Stajich J.E."/>
            <person name="Selbmann L."/>
        </authorList>
    </citation>
    <scope>NUCLEOTIDE SEQUENCE</scope>
    <source>
        <strain evidence="4">CCFEE 5485</strain>
    </source>
</reference>
<dbReference type="EMBL" id="JAUTXT010000018">
    <property type="protein sequence ID" value="KAK3674752.1"/>
    <property type="molecule type" value="Genomic_DNA"/>
</dbReference>
<evidence type="ECO:0000313" key="4">
    <source>
        <dbReference type="EMBL" id="KAK3674752.1"/>
    </source>
</evidence>
<gene>
    <name evidence="4" type="ORF">LTR78_005474</name>
</gene>
<evidence type="ECO:0000256" key="1">
    <source>
        <dbReference type="SAM" id="MobiDB-lite"/>
    </source>
</evidence>
<evidence type="ECO:0000259" key="2">
    <source>
        <dbReference type="Pfam" id="PF20776"/>
    </source>
</evidence>
<dbReference type="InterPro" id="IPR048401">
    <property type="entry name" value="SLS1_C"/>
</dbReference>
<feature type="region of interest" description="Disordered" evidence="1">
    <location>
        <begin position="469"/>
        <end position="488"/>
    </location>
</feature>
<feature type="compositionally biased region" description="Polar residues" evidence="1">
    <location>
        <begin position="474"/>
        <end position="488"/>
    </location>
</feature>
<dbReference type="PANTHER" id="PTHR37919:SF2">
    <property type="entry name" value="EXPERA DOMAIN-CONTAINING PROTEIN"/>
    <property type="match status" value="1"/>
</dbReference>
<dbReference type="Proteomes" id="UP001274830">
    <property type="component" value="Unassembled WGS sequence"/>
</dbReference>
<sequence>MLLSTSSAGRSQCLRIQPHHILLEVGGRRSPQGSIAARSFTNSTRIRQEPALDDGEPEQQTQLRIHHDDGSRRDRVVGRPGRRQRTSSARLKTTSLGRPAEVVVLRDVADDASVPQQIAVPSPSGGVELLQGVASTRAPPSEHEEVMTSIDLLRPQDTVMEAEEIKQLKQQLTKSYNAEQLRNYLIHHTTPSSGTAQSTGTIDAPAASTAMPITMWQSGRTSIEQRIGRIPYNRNELEKKKPLLAQEIIRNAWHLITEEEVHQVGELEMYVKSWQTAYLFDLKRGKLQQFETLFESPLLARATTVRPYRKDDIVRITGRKADAEEVARCIQAGLEGVQQDHLDLRPFRPLLGTPGWSGQLEQIFHPQDLDYISEKTGSIFRIGDDHRMSIYSAANHPQFTHAKRLLLSLLNLPSTTKTFIYDDVQARSAATAGVKLGEEPQITEWPVMEVHRKHDRQNWYREVLPVTKRAAPTDPTTPSSDSLQITNSPASLGRRTAEFLQELPGLRGRDTDAAQDAEKWTCLDLASLWSARIGSLIVSKANWQERTQLRTQKRHKVEMLDHSALFVDEAGGKVPLLENFEPDISDQSSSRQNAQQLLVHIQPSPVTAAGLQQLRALPSLVTAFDMSKGSSTKDTHTLDPKFESFVATSARQEVHEPLPNQAADVSFSRLTSFHQLPSAIAQQSGLDHLVNELIVALRTPGAALPSLSNIDIPLPTGVLLGAKESEQDGESSNTTSYFISHFEQVTTTDLIPLQSPARREGMDPGVRRMAEQWPAWLVLRLREVDAGPLAGRRTEMLLVHRNKTDIGSRSGETEVTKFDSLGRGQDDEAAKIVHSDDGEGASKVVVLAKTAVQLTRVMTRGQAGQLRSIHGHWI</sequence>
<name>A0AAE0WN35_9PEZI</name>
<dbReference type="InterPro" id="IPR048400">
    <property type="entry name" value="SLS1_N"/>
</dbReference>
<evidence type="ECO:0000259" key="3">
    <source>
        <dbReference type="Pfam" id="PF20778"/>
    </source>
</evidence>
<accession>A0AAE0WN35</accession>
<protein>
    <submittedName>
        <fullName evidence="4">Uncharacterized protein</fullName>
    </submittedName>
</protein>
<comment type="caution">
    <text evidence="4">The sequence shown here is derived from an EMBL/GenBank/DDBJ whole genome shotgun (WGS) entry which is preliminary data.</text>
</comment>
<proteinExistence type="predicted"/>
<dbReference type="PANTHER" id="PTHR37919">
    <property type="entry name" value="PROTEIN CBG05606"/>
    <property type="match status" value="1"/>
</dbReference>
<feature type="compositionally biased region" description="Basic and acidic residues" evidence="1">
    <location>
        <begin position="65"/>
        <end position="77"/>
    </location>
</feature>
<dbReference type="Pfam" id="PF20778">
    <property type="entry name" value="SLS1_C"/>
    <property type="match status" value="1"/>
</dbReference>
<feature type="domain" description="SLS1 C-terminal" evidence="3">
    <location>
        <begin position="456"/>
        <end position="810"/>
    </location>
</feature>
<keyword evidence="5" id="KW-1185">Reference proteome</keyword>
<feature type="region of interest" description="Disordered" evidence="1">
    <location>
        <begin position="27"/>
        <end position="91"/>
    </location>
</feature>
<dbReference type="AlphaFoldDB" id="A0AAE0WN35"/>